<dbReference type="CDD" id="cd03590">
    <property type="entry name" value="CLECT_DC-SIGN_like"/>
    <property type="match status" value="1"/>
</dbReference>
<reference evidence="4" key="1">
    <citation type="submission" date="2025-08" db="UniProtKB">
        <authorList>
            <consortium name="Ensembl"/>
        </authorList>
    </citation>
    <scope>IDENTIFICATION</scope>
</reference>
<dbReference type="SUPFAM" id="SSF56436">
    <property type="entry name" value="C-type lectin-like"/>
    <property type="match status" value="1"/>
</dbReference>
<dbReference type="InterPro" id="IPR001304">
    <property type="entry name" value="C-type_lectin-like"/>
</dbReference>
<dbReference type="InterPro" id="IPR050111">
    <property type="entry name" value="C-type_lectin/snaclec_domain"/>
</dbReference>
<reference evidence="4" key="2">
    <citation type="submission" date="2025-09" db="UniProtKB">
        <authorList>
            <consortium name="Ensembl"/>
        </authorList>
    </citation>
    <scope>IDENTIFICATION</scope>
</reference>
<dbReference type="PROSITE" id="PS00615">
    <property type="entry name" value="C_TYPE_LECTIN_1"/>
    <property type="match status" value="1"/>
</dbReference>
<organism evidence="4 5">
    <name type="scientific">Sinocyclocheilus anshuiensis</name>
    <dbReference type="NCBI Taxonomy" id="1608454"/>
    <lineage>
        <taxon>Eukaryota</taxon>
        <taxon>Metazoa</taxon>
        <taxon>Chordata</taxon>
        <taxon>Craniata</taxon>
        <taxon>Vertebrata</taxon>
        <taxon>Euteleostomi</taxon>
        <taxon>Actinopterygii</taxon>
        <taxon>Neopterygii</taxon>
        <taxon>Teleostei</taxon>
        <taxon>Ostariophysi</taxon>
        <taxon>Cypriniformes</taxon>
        <taxon>Cyprinidae</taxon>
        <taxon>Cyprininae</taxon>
        <taxon>Sinocyclocheilus</taxon>
    </lineage>
</organism>
<evidence type="ECO:0000259" key="3">
    <source>
        <dbReference type="PROSITE" id="PS50041"/>
    </source>
</evidence>
<evidence type="ECO:0000313" key="4">
    <source>
        <dbReference type="Ensembl" id="ENSSANP00000014755.1"/>
    </source>
</evidence>
<dbReference type="InterPro" id="IPR018378">
    <property type="entry name" value="C-type_lectin_CS"/>
</dbReference>
<dbReference type="SMART" id="SM00034">
    <property type="entry name" value="CLECT"/>
    <property type="match status" value="1"/>
</dbReference>
<accession>A0A671L9G5</accession>
<evidence type="ECO:0000256" key="1">
    <source>
        <dbReference type="ARBA" id="ARBA00022734"/>
    </source>
</evidence>
<feature type="domain" description="C-type lectin" evidence="3">
    <location>
        <begin position="52"/>
        <end position="173"/>
    </location>
</feature>
<proteinExistence type="predicted"/>
<dbReference type="GO" id="GO:0030246">
    <property type="term" value="F:carbohydrate binding"/>
    <property type="evidence" value="ECO:0007669"/>
    <property type="project" value="UniProtKB-KW"/>
</dbReference>
<evidence type="ECO:0000313" key="5">
    <source>
        <dbReference type="Proteomes" id="UP000472260"/>
    </source>
</evidence>
<dbReference type="InterPro" id="IPR033989">
    <property type="entry name" value="CD209-like_CTLD"/>
</dbReference>
<evidence type="ECO:0000256" key="2">
    <source>
        <dbReference type="ARBA" id="ARBA00023157"/>
    </source>
</evidence>
<sequence>MTLFYIPNSTQYLNLTTNLLTINTQQISNLLWEIVTCYFVIERKACNEWIYYQSSFYYMSNERKSWTESSKDCLKRRANLIIINNREEQVSERYCREFWIGLTDIDVEGSWKWVDGKSSTEHLMLICTFRFWASREPNGGRVENCAVTYLTKWPDLLGWLDVKCNNAYQWICEKSIWP</sequence>
<dbReference type="PANTHER" id="PTHR22803">
    <property type="entry name" value="MANNOSE, PHOSPHOLIPASE, LECTIN RECEPTOR RELATED"/>
    <property type="match status" value="1"/>
</dbReference>
<dbReference type="InterPro" id="IPR016187">
    <property type="entry name" value="CTDL_fold"/>
</dbReference>
<dbReference type="PROSITE" id="PS50041">
    <property type="entry name" value="C_TYPE_LECTIN_2"/>
    <property type="match status" value="1"/>
</dbReference>
<dbReference type="InterPro" id="IPR016186">
    <property type="entry name" value="C-type_lectin-like/link_sf"/>
</dbReference>
<keyword evidence="1" id="KW-0430">Lectin</keyword>
<keyword evidence="5" id="KW-1185">Reference proteome</keyword>
<dbReference type="AlphaFoldDB" id="A0A671L9G5"/>
<keyword evidence="2" id="KW-1015">Disulfide bond</keyword>
<dbReference type="Proteomes" id="UP000472260">
    <property type="component" value="Unassembled WGS sequence"/>
</dbReference>
<dbReference type="Pfam" id="PF00059">
    <property type="entry name" value="Lectin_C"/>
    <property type="match status" value="1"/>
</dbReference>
<protein>
    <submittedName>
        <fullName evidence="4">Zmp:0000000924</fullName>
    </submittedName>
</protein>
<name>A0A671L9G5_9TELE</name>
<dbReference type="Ensembl" id="ENSSANT00000015722.1">
    <property type="protein sequence ID" value="ENSSANP00000014755.1"/>
    <property type="gene ID" value="ENSSANG00000007788.1"/>
</dbReference>
<dbReference type="Gene3D" id="3.10.100.10">
    <property type="entry name" value="Mannose-Binding Protein A, subunit A"/>
    <property type="match status" value="1"/>
</dbReference>